<sequence>MTEFTPEGADSSLGASTLPGDECMPLEKSLLSNLAAGHARARSPVPPLKIPASVAMQMYGSHRPLSSDRMLASPTNPPFCGNSSAREMYTELFRRADEKIEEQAEMIRKQREELEEANERLRRVTGLSALPLVIASILQSSRTVPRLELAERVAEECDEAHERLHMATDRIRELESLNRRLAEDLASRRKDGTNGPTLDTTSLSSSWCSSIIFERLDATPYAIIIQRFWRGRRDRRASRCCQLWGRLTHRALARSHRRAASNVCPSTQKAQHYSSFTANCALEATSVPADLPLVKGCRPTDGTQRPFRSVHAYRKAFQEPLVPSGIPSTRLPDLHTVETEARNPHTVFATPRTITNRKPDGGWSGISTRPSPGMCVVQSGGDVTERASQDRQHVAVTPRRVYSEWPMTSRTDVSRMAWDRGQLGLLPPQLMDVRRKPRSARAGNAGTIVSMRSLKLER</sequence>
<feature type="coiled-coil region" evidence="1">
    <location>
        <begin position="93"/>
        <end position="191"/>
    </location>
</feature>
<keyword evidence="4" id="KW-1185">Reference proteome</keyword>
<dbReference type="OrthoDB" id="10635303at2759"/>
<organism evidence="3 4">
    <name type="scientific">Perkinsus chesapeaki</name>
    <name type="common">Clam parasite</name>
    <name type="synonym">Perkinsus andrewsi</name>
    <dbReference type="NCBI Taxonomy" id="330153"/>
    <lineage>
        <taxon>Eukaryota</taxon>
        <taxon>Sar</taxon>
        <taxon>Alveolata</taxon>
        <taxon>Perkinsozoa</taxon>
        <taxon>Perkinsea</taxon>
        <taxon>Perkinsida</taxon>
        <taxon>Perkinsidae</taxon>
        <taxon>Perkinsus</taxon>
    </lineage>
</organism>
<name>A0A7J6M713_PERCH</name>
<comment type="caution">
    <text evidence="3">The sequence shown here is derived from an EMBL/GenBank/DDBJ whole genome shotgun (WGS) entry which is preliminary data.</text>
</comment>
<dbReference type="AlphaFoldDB" id="A0A7J6M713"/>
<evidence type="ECO:0000256" key="1">
    <source>
        <dbReference type="SAM" id="Coils"/>
    </source>
</evidence>
<reference evidence="3 4" key="1">
    <citation type="submission" date="2020-04" db="EMBL/GenBank/DDBJ databases">
        <title>Perkinsus chesapeaki whole genome sequence.</title>
        <authorList>
            <person name="Bogema D.R."/>
        </authorList>
    </citation>
    <scope>NUCLEOTIDE SEQUENCE [LARGE SCALE GENOMIC DNA]</scope>
    <source>
        <strain evidence="3">ATCC PRA-425</strain>
    </source>
</reference>
<evidence type="ECO:0000313" key="3">
    <source>
        <dbReference type="EMBL" id="KAF4667196.1"/>
    </source>
</evidence>
<feature type="region of interest" description="Disordered" evidence="2">
    <location>
        <begin position="352"/>
        <end position="372"/>
    </location>
</feature>
<protein>
    <submittedName>
        <fullName evidence="3">Uncharacterized protein</fullName>
    </submittedName>
</protein>
<evidence type="ECO:0000313" key="4">
    <source>
        <dbReference type="Proteomes" id="UP000591131"/>
    </source>
</evidence>
<feature type="region of interest" description="Disordered" evidence="2">
    <location>
        <begin position="1"/>
        <end position="20"/>
    </location>
</feature>
<keyword evidence="1" id="KW-0175">Coiled coil</keyword>
<proteinExistence type="predicted"/>
<dbReference type="Proteomes" id="UP000591131">
    <property type="component" value="Unassembled WGS sequence"/>
</dbReference>
<evidence type="ECO:0000256" key="2">
    <source>
        <dbReference type="SAM" id="MobiDB-lite"/>
    </source>
</evidence>
<dbReference type="EMBL" id="JAAPAO010000216">
    <property type="protein sequence ID" value="KAF4667196.1"/>
    <property type="molecule type" value="Genomic_DNA"/>
</dbReference>
<accession>A0A7J6M713</accession>
<gene>
    <name evidence="3" type="ORF">FOL47_003681</name>
</gene>